<dbReference type="EMBL" id="FWXJ01000016">
    <property type="protein sequence ID" value="SMC77464.1"/>
    <property type="molecule type" value="Genomic_DNA"/>
</dbReference>
<evidence type="ECO:0000256" key="6">
    <source>
        <dbReference type="ARBA" id="ARBA00022927"/>
    </source>
</evidence>
<feature type="domain" description="POTRA" evidence="11">
    <location>
        <begin position="70"/>
        <end position="144"/>
    </location>
</feature>
<dbReference type="PANTHER" id="PTHR34597:SF1">
    <property type="entry name" value="HEME_HEMOPEXIN TRANSPORTER PROTEIN HUXB"/>
    <property type="match status" value="1"/>
</dbReference>
<dbReference type="GO" id="GO:0008320">
    <property type="term" value="F:protein transmembrane transporter activity"/>
    <property type="evidence" value="ECO:0007669"/>
    <property type="project" value="TreeGrafter"/>
</dbReference>
<dbReference type="Gene3D" id="2.40.160.50">
    <property type="entry name" value="membrane protein fhac: a member of the omp85/tpsb transporter family"/>
    <property type="match status" value="1"/>
</dbReference>
<evidence type="ECO:0000259" key="11">
    <source>
        <dbReference type="PROSITE" id="PS51779"/>
    </source>
</evidence>
<gene>
    <name evidence="12" type="ORF">SAMN06296008_11645</name>
</gene>
<evidence type="ECO:0000313" key="12">
    <source>
        <dbReference type="EMBL" id="SMC77464.1"/>
    </source>
</evidence>
<evidence type="ECO:0000256" key="4">
    <source>
        <dbReference type="ARBA" id="ARBA00022452"/>
    </source>
</evidence>
<comment type="subcellular location">
    <subcellularLocation>
        <location evidence="1">Cell outer membrane</location>
    </subcellularLocation>
</comment>
<feature type="region of interest" description="Disordered" evidence="9">
    <location>
        <begin position="37"/>
        <end position="67"/>
    </location>
</feature>
<dbReference type="Pfam" id="PF03865">
    <property type="entry name" value="ShlB"/>
    <property type="match status" value="1"/>
</dbReference>
<reference evidence="12 13" key="1">
    <citation type="submission" date="2017-04" db="EMBL/GenBank/DDBJ databases">
        <authorList>
            <person name="Afonso C.L."/>
            <person name="Miller P.J."/>
            <person name="Scott M.A."/>
            <person name="Spackman E."/>
            <person name="Goraichik I."/>
            <person name="Dimitrov K.M."/>
            <person name="Suarez D.L."/>
            <person name="Swayne D.E."/>
        </authorList>
    </citation>
    <scope>NUCLEOTIDE SEQUENCE [LARGE SCALE GENOMIC DNA]</scope>
    <source>
        <strain evidence="12 13">VK13</strain>
    </source>
</reference>
<keyword evidence="8" id="KW-0998">Cell outer membrane</keyword>
<feature type="chain" id="PRO_5012709628" evidence="10">
    <location>
        <begin position="27"/>
        <end position="574"/>
    </location>
</feature>
<dbReference type="AlphaFoldDB" id="A0A1W2BXI7"/>
<dbReference type="RefSeq" id="WP_084285515.1">
    <property type="nucleotide sequence ID" value="NZ_FWXJ01000016.1"/>
</dbReference>
<evidence type="ECO:0000256" key="9">
    <source>
        <dbReference type="SAM" id="MobiDB-lite"/>
    </source>
</evidence>
<dbReference type="GO" id="GO:0046819">
    <property type="term" value="P:protein secretion by the type V secretion system"/>
    <property type="evidence" value="ECO:0007669"/>
    <property type="project" value="TreeGrafter"/>
</dbReference>
<protein>
    <submittedName>
        <fullName evidence="12">Hemolysin activation/secretion protein</fullName>
    </submittedName>
</protein>
<evidence type="ECO:0000256" key="10">
    <source>
        <dbReference type="SAM" id="SignalP"/>
    </source>
</evidence>
<proteinExistence type="inferred from homology"/>
<dbReference type="InterPro" id="IPR051544">
    <property type="entry name" value="TPS_OM_transporter"/>
</dbReference>
<dbReference type="PROSITE" id="PS51779">
    <property type="entry name" value="POTRA"/>
    <property type="match status" value="1"/>
</dbReference>
<keyword evidence="7" id="KW-0472">Membrane</keyword>
<evidence type="ECO:0000256" key="3">
    <source>
        <dbReference type="ARBA" id="ARBA00022448"/>
    </source>
</evidence>
<dbReference type="InterPro" id="IPR013686">
    <property type="entry name" value="Polypept-transport_assoc_ShlB"/>
</dbReference>
<dbReference type="PANTHER" id="PTHR34597">
    <property type="entry name" value="SLR1661 PROTEIN"/>
    <property type="match status" value="1"/>
</dbReference>
<evidence type="ECO:0000256" key="5">
    <source>
        <dbReference type="ARBA" id="ARBA00022692"/>
    </source>
</evidence>
<keyword evidence="5" id="KW-0812">Transmembrane</keyword>
<sequence>MQSPFVYKFASLGLVISGVLSPNVYAQDAGALQQQLQREAERNRQQQSVEPIEPKKESAPTPSEQPAEKIQVNGFSVSGVSLISQGTVQEALKNFSGRELTFAQIEEAGNAITNIYTKVGRVATAVIPPQEVKDGIIEIKILEGTVEAITIENESETGQSRLKPEVARGFIKNGNQIGDFIDFPKLQRSLILLNELPGVSAEGGLLPGQKDGGSNIQVKLKDNALISGRVDFSNHGAASTGVPQVIGGFNLNNPFGMGDQIVLDAIGSQGAIYGAVKFWMPVGNDGWRIGFGGSQLTYYGLESFSATPTNGDASTYGVYASYALERNGAESQNLSFGLENRDYLNYVKGLEASKYSITSFNMGWSGTKMLDKNSLNYSVTGTVGNLFIRNSQQLVSDQSPTGPFTAGTYEKLNVYLGYLSPLPIEMTNVLISVNAQVSSRNLNSSEQLYIGGPYGVRAYPIAQGGGAQGIVTSAEVIHTYPSQLQLSIFFDMGVVQQYLSQWSTTLQGLTNADNAYAVYAAGFGAKYNFNNFQLQGTVAFRVGQNPLLNADGAQLNTDNQYRTVQAWIRGNYYF</sequence>
<dbReference type="Proteomes" id="UP000192708">
    <property type="component" value="Unassembled WGS sequence"/>
</dbReference>
<dbReference type="GO" id="GO:0009279">
    <property type="term" value="C:cell outer membrane"/>
    <property type="evidence" value="ECO:0007669"/>
    <property type="project" value="UniProtKB-SubCell"/>
</dbReference>
<name>A0A1W2BXI7_9BURK</name>
<accession>A0A1W2BXI7</accession>
<keyword evidence="3" id="KW-0813">Transport</keyword>
<keyword evidence="13" id="KW-1185">Reference proteome</keyword>
<dbReference type="Pfam" id="PF08479">
    <property type="entry name" value="POTRA_2"/>
    <property type="match status" value="1"/>
</dbReference>
<dbReference type="InterPro" id="IPR005565">
    <property type="entry name" value="Hemolysn_activator_HlyB_C"/>
</dbReference>
<evidence type="ECO:0000256" key="8">
    <source>
        <dbReference type="ARBA" id="ARBA00023237"/>
    </source>
</evidence>
<dbReference type="InterPro" id="IPR034746">
    <property type="entry name" value="POTRA"/>
</dbReference>
<keyword evidence="6" id="KW-0653">Protein transport</keyword>
<dbReference type="GO" id="GO:0098046">
    <property type="term" value="C:type V protein secretion system complex"/>
    <property type="evidence" value="ECO:0007669"/>
    <property type="project" value="TreeGrafter"/>
</dbReference>
<feature type="signal peptide" evidence="10">
    <location>
        <begin position="1"/>
        <end position="26"/>
    </location>
</feature>
<keyword evidence="10" id="KW-0732">Signal</keyword>
<evidence type="ECO:0000256" key="7">
    <source>
        <dbReference type="ARBA" id="ARBA00023136"/>
    </source>
</evidence>
<evidence type="ECO:0000313" key="13">
    <source>
        <dbReference type="Proteomes" id="UP000192708"/>
    </source>
</evidence>
<keyword evidence="4" id="KW-1134">Transmembrane beta strand</keyword>
<comment type="similarity">
    <text evidence="2">Belongs to the TPS (TC 1.B.20) family.</text>
</comment>
<dbReference type="OrthoDB" id="572300at2"/>
<evidence type="ECO:0000256" key="1">
    <source>
        <dbReference type="ARBA" id="ARBA00004442"/>
    </source>
</evidence>
<organism evidence="12 13">
    <name type="scientific">Polynucleobacter kasalickyi</name>
    <dbReference type="NCBI Taxonomy" id="1938817"/>
    <lineage>
        <taxon>Bacteria</taxon>
        <taxon>Pseudomonadati</taxon>
        <taxon>Pseudomonadota</taxon>
        <taxon>Betaproteobacteria</taxon>
        <taxon>Burkholderiales</taxon>
        <taxon>Burkholderiaceae</taxon>
        <taxon>Polynucleobacter</taxon>
    </lineage>
</organism>
<evidence type="ECO:0000256" key="2">
    <source>
        <dbReference type="ARBA" id="ARBA00009055"/>
    </source>
</evidence>
<dbReference type="Gene3D" id="3.10.20.310">
    <property type="entry name" value="membrane protein fhac"/>
    <property type="match status" value="1"/>
</dbReference>